<organism evidence="3 4">
    <name type="scientific">Candidatus Egerieimonas intestinavium</name>
    <dbReference type="NCBI Taxonomy" id="2840777"/>
    <lineage>
        <taxon>Bacteria</taxon>
        <taxon>Bacillati</taxon>
        <taxon>Bacillota</taxon>
        <taxon>Clostridia</taxon>
        <taxon>Lachnospirales</taxon>
        <taxon>Lachnospiraceae</taxon>
        <taxon>Lachnospiraceae incertae sedis</taxon>
        <taxon>Candidatus Egerieimonas</taxon>
    </lineage>
</organism>
<feature type="transmembrane region" description="Helical" evidence="1">
    <location>
        <begin position="130"/>
        <end position="147"/>
    </location>
</feature>
<sequence>MRARGWLMGMLALLLLWGGARPAQAEETVEGLAGELQQELLNREEITEVQEALEELLGEDSFSFFDALLELMEGDTDGLKERFGSLLWEALSRQLIQEKELFFQVILLVLAAALLANFSHLFSGGQIGEISFYVVYLLLLTLLLKAFGEISLDLAGYLEGMTEFMKVLSPAYCLVVAAAGGAVSSAMFYQIALLVITAVQMILLAVVLPGINVYVLLMLVNLLSKEDFLSRLAELLSQVLSWILKTLLAVVIGLQVVQRLIAPAVDSLRRSLLGKTASAIPGIGNAINAVTEVVLGTAVLIRNCMGVAAMAVLLLAGIRPLVRLAVTSLLYRLMGALSQPISDKRVAGALGAMGEGCGLLLKLLFTAELLFLLAIALLAGSLS</sequence>
<dbReference type="Pfam" id="PF09546">
    <property type="entry name" value="Spore_III_AE"/>
    <property type="match status" value="1"/>
</dbReference>
<keyword evidence="1" id="KW-0812">Transmembrane</keyword>
<feature type="signal peptide" evidence="2">
    <location>
        <begin position="1"/>
        <end position="25"/>
    </location>
</feature>
<dbReference type="AlphaFoldDB" id="A0A9D1EJQ1"/>
<feature type="chain" id="PRO_5039412110" evidence="2">
    <location>
        <begin position="26"/>
        <end position="383"/>
    </location>
</feature>
<reference evidence="3" key="1">
    <citation type="submission" date="2020-10" db="EMBL/GenBank/DDBJ databases">
        <authorList>
            <person name="Gilroy R."/>
        </authorList>
    </citation>
    <scope>NUCLEOTIDE SEQUENCE</scope>
    <source>
        <strain evidence="3">ChiSxjej1B13-7041</strain>
    </source>
</reference>
<protein>
    <submittedName>
        <fullName evidence="3">Stage III sporulation protein AE</fullName>
    </submittedName>
</protein>
<feature type="transmembrane region" description="Helical" evidence="1">
    <location>
        <begin position="167"/>
        <end position="189"/>
    </location>
</feature>
<feature type="transmembrane region" description="Helical" evidence="1">
    <location>
        <begin position="101"/>
        <end position="118"/>
    </location>
</feature>
<keyword evidence="1" id="KW-0472">Membrane</keyword>
<feature type="transmembrane region" description="Helical" evidence="1">
    <location>
        <begin position="359"/>
        <end position="382"/>
    </location>
</feature>
<keyword evidence="1" id="KW-1133">Transmembrane helix</keyword>
<evidence type="ECO:0000313" key="4">
    <source>
        <dbReference type="Proteomes" id="UP000886841"/>
    </source>
</evidence>
<evidence type="ECO:0000313" key="3">
    <source>
        <dbReference type="EMBL" id="HIR93076.1"/>
    </source>
</evidence>
<comment type="caution">
    <text evidence="3">The sequence shown here is derived from an EMBL/GenBank/DDBJ whole genome shotgun (WGS) entry which is preliminary data.</text>
</comment>
<feature type="transmembrane region" description="Helical" evidence="1">
    <location>
        <begin position="235"/>
        <end position="257"/>
    </location>
</feature>
<name>A0A9D1EJQ1_9FIRM</name>
<dbReference type="EMBL" id="DVHU01000060">
    <property type="protein sequence ID" value="HIR93076.1"/>
    <property type="molecule type" value="Genomic_DNA"/>
</dbReference>
<accession>A0A9D1EJQ1</accession>
<proteinExistence type="predicted"/>
<feature type="transmembrane region" description="Helical" evidence="1">
    <location>
        <begin position="201"/>
        <end position="223"/>
    </location>
</feature>
<dbReference type="InterPro" id="IPR014194">
    <property type="entry name" value="Spore_III_AE"/>
</dbReference>
<evidence type="ECO:0000256" key="1">
    <source>
        <dbReference type="SAM" id="Phobius"/>
    </source>
</evidence>
<keyword evidence="2" id="KW-0732">Signal</keyword>
<feature type="transmembrane region" description="Helical" evidence="1">
    <location>
        <begin position="307"/>
        <end position="331"/>
    </location>
</feature>
<gene>
    <name evidence="3" type="ORF">IAB98_06630</name>
</gene>
<dbReference type="Proteomes" id="UP000886841">
    <property type="component" value="Unassembled WGS sequence"/>
</dbReference>
<reference evidence="3" key="2">
    <citation type="journal article" date="2021" name="PeerJ">
        <title>Extensive microbial diversity within the chicken gut microbiome revealed by metagenomics and culture.</title>
        <authorList>
            <person name="Gilroy R."/>
            <person name="Ravi A."/>
            <person name="Getino M."/>
            <person name="Pursley I."/>
            <person name="Horton D.L."/>
            <person name="Alikhan N.F."/>
            <person name="Baker D."/>
            <person name="Gharbi K."/>
            <person name="Hall N."/>
            <person name="Watson M."/>
            <person name="Adriaenssens E.M."/>
            <person name="Foster-Nyarko E."/>
            <person name="Jarju S."/>
            <person name="Secka A."/>
            <person name="Antonio M."/>
            <person name="Oren A."/>
            <person name="Chaudhuri R.R."/>
            <person name="La Ragione R."/>
            <person name="Hildebrand F."/>
            <person name="Pallen M.J."/>
        </authorList>
    </citation>
    <scope>NUCLEOTIDE SEQUENCE</scope>
    <source>
        <strain evidence="3">ChiSxjej1B13-7041</strain>
    </source>
</reference>
<evidence type="ECO:0000256" key="2">
    <source>
        <dbReference type="SAM" id="SignalP"/>
    </source>
</evidence>